<dbReference type="Proteomes" id="UP000053676">
    <property type="component" value="Unassembled WGS sequence"/>
</dbReference>
<gene>
    <name evidence="1" type="ORF">NECAME_11722</name>
</gene>
<protein>
    <submittedName>
        <fullName evidence="1">Uncharacterized protein</fullName>
    </submittedName>
</protein>
<dbReference type="KEGG" id="nai:NECAME_11722"/>
<proteinExistence type="predicted"/>
<evidence type="ECO:0000313" key="2">
    <source>
        <dbReference type="Proteomes" id="UP000053676"/>
    </source>
</evidence>
<reference evidence="2" key="1">
    <citation type="journal article" date="2014" name="Nat. Genet.">
        <title>Genome of the human hookworm Necator americanus.</title>
        <authorList>
            <person name="Tang Y.T."/>
            <person name="Gao X."/>
            <person name="Rosa B.A."/>
            <person name="Abubucker S."/>
            <person name="Hallsworth-Pepin K."/>
            <person name="Martin J."/>
            <person name="Tyagi R."/>
            <person name="Heizer E."/>
            <person name="Zhang X."/>
            <person name="Bhonagiri-Palsikar V."/>
            <person name="Minx P."/>
            <person name="Warren W.C."/>
            <person name="Wang Q."/>
            <person name="Zhan B."/>
            <person name="Hotez P.J."/>
            <person name="Sternberg P.W."/>
            <person name="Dougall A."/>
            <person name="Gaze S.T."/>
            <person name="Mulvenna J."/>
            <person name="Sotillo J."/>
            <person name="Ranganathan S."/>
            <person name="Rabelo E.M."/>
            <person name="Wilson R.K."/>
            <person name="Felgner P.L."/>
            <person name="Bethony J."/>
            <person name="Hawdon J.M."/>
            <person name="Gasser R.B."/>
            <person name="Loukas A."/>
            <person name="Mitreva M."/>
        </authorList>
    </citation>
    <scope>NUCLEOTIDE SEQUENCE [LARGE SCALE GENOMIC DNA]</scope>
</reference>
<sequence length="88" mass="9968">MQLLYVARFSRTKNILVGFPTCGKMGDSNAWDMLVAEEPIERKKSASPSTSRMESQVVKLDEAELHALGLDKEDIAEEAERRRKSRSK</sequence>
<dbReference type="EMBL" id="KI660232">
    <property type="protein sequence ID" value="ETN76368.1"/>
    <property type="molecule type" value="Genomic_DNA"/>
</dbReference>
<accession>W2T3A1</accession>
<dbReference type="AlphaFoldDB" id="W2T3A1"/>
<name>W2T3A1_NECAM</name>
<evidence type="ECO:0000313" key="1">
    <source>
        <dbReference type="EMBL" id="ETN76368.1"/>
    </source>
</evidence>
<keyword evidence="2" id="KW-1185">Reference proteome</keyword>
<organism evidence="1 2">
    <name type="scientific">Necator americanus</name>
    <name type="common">Human hookworm</name>
    <dbReference type="NCBI Taxonomy" id="51031"/>
    <lineage>
        <taxon>Eukaryota</taxon>
        <taxon>Metazoa</taxon>
        <taxon>Ecdysozoa</taxon>
        <taxon>Nematoda</taxon>
        <taxon>Chromadorea</taxon>
        <taxon>Rhabditida</taxon>
        <taxon>Rhabditina</taxon>
        <taxon>Rhabditomorpha</taxon>
        <taxon>Strongyloidea</taxon>
        <taxon>Ancylostomatidae</taxon>
        <taxon>Bunostominae</taxon>
        <taxon>Necator</taxon>
    </lineage>
</organism>